<protein>
    <recommendedName>
        <fullName evidence="4">DUF2997 domain-containing protein</fullName>
    </recommendedName>
</protein>
<accession>A0A2K8T7B8</accession>
<dbReference type="EMBL" id="CP024790">
    <property type="protein sequence ID" value="AUB43483.1"/>
    <property type="molecule type" value="Genomic_DNA"/>
</dbReference>
<gene>
    <name evidence="2" type="ORF">COO91_09664</name>
</gene>
<name>A0A2K8T7B8_9NOSO</name>
<feature type="compositionally biased region" description="Polar residues" evidence="1">
    <location>
        <begin position="62"/>
        <end position="78"/>
    </location>
</feature>
<keyword evidence="2" id="KW-0614">Plasmid</keyword>
<dbReference type="Proteomes" id="UP000232003">
    <property type="component" value="Plasmid pNFSY05"/>
</dbReference>
<organism evidence="2 3">
    <name type="scientific">Nostoc flagelliforme CCNUN1</name>
    <dbReference type="NCBI Taxonomy" id="2038116"/>
    <lineage>
        <taxon>Bacteria</taxon>
        <taxon>Bacillati</taxon>
        <taxon>Cyanobacteriota</taxon>
        <taxon>Cyanophyceae</taxon>
        <taxon>Nostocales</taxon>
        <taxon>Nostocaceae</taxon>
        <taxon>Nostoc</taxon>
    </lineage>
</organism>
<dbReference type="OrthoDB" id="488756at2"/>
<evidence type="ECO:0008006" key="4">
    <source>
        <dbReference type="Google" id="ProtNLM"/>
    </source>
</evidence>
<dbReference type="KEGG" id="nfl:COO91_09664"/>
<evidence type="ECO:0000256" key="1">
    <source>
        <dbReference type="SAM" id="MobiDB-lite"/>
    </source>
</evidence>
<evidence type="ECO:0000313" key="3">
    <source>
        <dbReference type="Proteomes" id="UP000232003"/>
    </source>
</evidence>
<sequence>MERSILIHFDSATGEVRVEAEGFEGLSCLGATQPFESALGVVSESDAFGNVKDERTYKDEAQTQQLRTTLSNQTRLHQ</sequence>
<dbReference type="InterPro" id="IPR021375">
    <property type="entry name" value="DUF2997"/>
</dbReference>
<dbReference type="RefSeq" id="WP_100903604.1">
    <property type="nucleotide sequence ID" value="NZ_CAWNNC010000006.1"/>
</dbReference>
<evidence type="ECO:0000313" key="2">
    <source>
        <dbReference type="EMBL" id="AUB43483.1"/>
    </source>
</evidence>
<keyword evidence="3" id="KW-1185">Reference proteome</keyword>
<proteinExistence type="predicted"/>
<dbReference type="AlphaFoldDB" id="A0A2K8T7B8"/>
<dbReference type="Pfam" id="PF11211">
    <property type="entry name" value="DUF2997"/>
    <property type="match status" value="1"/>
</dbReference>
<geneLocation type="plasmid" evidence="3">
    <name>pnfsy05</name>
</geneLocation>
<feature type="region of interest" description="Disordered" evidence="1">
    <location>
        <begin position="53"/>
        <end position="78"/>
    </location>
</feature>
<reference evidence="2 3" key="1">
    <citation type="submission" date="2017-11" db="EMBL/GenBank/DDBJ databases">
        <title>Complete genome of a free-living desiccation-tolerant cyanobacterium and its photosynthetic adaptation to extreme terrestrial habitat.</title>
        <authorList>
            <person name="Shang J."/>
        </authorList>
    </citation>
    <scope>NUCLEOTIDE SEQUENCE [LARGE SCALE GENOMIC DNA]</scope>
    <source>
        <strain evidence="2 3">CCNUN1</strain>
        <plasmid evidence="3">pnfsy05</plasmid>
    </source>
</reference>